<dbReference type="CDD" id="cd10918">
    <property type="entry name" value="CE4_NodB_like_5s_6s"/>
    <property type="match status" value="1"/>
</dbReference>
<dbReference type="GO" id="GO:0016810">
    <property type="term" value="F:hydrolase activity, acting on carbon-nitrogen (but not peptide) bonds"/>
    <property type="evidence" value="ECO:0007669"/>
    <property type="project" value="InterPro"/>
</dbReference>
<dbReference type="PANTHER" id="PTHR34216">
    <property type="match status" value="1"/>
</dbReference>
<comment type="subcellular location">
    <subcellularLocation>
        <location evidence="1">Secreted</location>
    </subcellularLocation>
</comment>
<evidence type="ECO:0000313" key="4">
    <source>
        <dbReference type="EMBL" id="HIU43803.1"/>
    </source>
</evidence>
<organism evidence="4 5">
    <name type="scientific">Candidatus Ventrousia excrementavium</name>
    <dbReference type="NCBI Taxonomy" id="2840961"/>
    <lineage>
        <taxon>Bacteria</taxon>
        <taxon>Bacillati</taxon>
        <taxon>Bacillota</taxon>
        <taxon>Clostridia</taxon>
        <taxon>Eubacteriales</taxon>
        <taxon>Clostridiaceae</taxon>
        <taxon>Clostridiaceae incertae sedis</taxon>
        <taxon>Candidatus Ventrousia</taxon>
    </lineage>
</organism>
<reference evidence="4" key="1">
    <citation type="submission" date="2020-10" db="EMBL/GenBank/DDBJ databases">
        <authorList>
            <person name="Gilroy R."/>
        </authorList>
    </citation>
    <scope>NUCLEOTIDE SEQUENCE</scope>
    <source>
        <strain evidence="4">CHK191-8634</strain>
    </source>
</reference>
<dbReference type="SUPFAM" id="SSF88713">
    <property type="entry name" value="Glycoside hydrolase/deacetylase"/>
    <property type="match status" value="1"/>
</dbReference>
<reference evidence="4" key="2">
    <citation type="journal article" date="2021" name="PeerJ">
        <title>Extensive microbial diversity within the chicken gut microbiome revealed by metagenomics and culture.</title>
        <authorList>
            <person name="Gilroy R."/>
            <person name="Ravi A."/>
            <person name="Getino M."/>
            <person name="Pursley I."/>
            <person name="Horton D.L."/>
            <person name="Alikhan N.F."/>
            <person name="Baker D."/>
            <person name="Gharbi K."/>
            <person name="Hall N."/>
            <person name="Watson M."/>
            <person name="Adriaenssens E.M."/>
            <person name="Foster-Nyarko E."/>
            <person name="Jarju S."/>
            <person name="Secka A."/>
            <person name="Antonio M."/>
            <person name="Oren A."/>
            <person name="Chaudhuri R.R."/>
            <person name="La Ragione R."/>
            <person name="Hildebrand F."/>
            <person name="Pallen M.J."/>
        </authorList>
    </citation>
    <scope>NUCLEOTIDE SEQUENCE</scope>
    <source>
        <strain evidence="4">CHK191-8634</strain>
    </source>
</reference>
<comment type="caution">
    <text evidence="4">The sequence shown here is derived from an EMBL/GenBank/DDBJ whole genome shotgun (WGS) entry which is preliminary data.</text>
</comment>
<evidence type="ECO:0000313" key="5">
    <source>
        <dbReference type="Proteomes" id="UP000824073"/>
    </source>
</evidence>
<protein>
    <submittedName>
        <fullName evidence="4">Polysaccharide deacetylase family protein</fullName>
    </submittedName>
</protein>
<dbReference type="GO" id="GO:0005975">
    <property type="term" value="P:carbohydrate metabolic process"/>
    <property type="evidence" value="ECO:0007669"/>
    <property type="project" value="InterPro"/>
</dbReference>
<evidence type="ECO:0000256" key="2">
    <source>
        <dbReference type="ARBA" id="ARBA00022729"/>
    </source>
</evidence>
<evidence type="ECO:0000259" key="3">
    <source>
        <dbReference type="PROSITE" id="PS51677"/>
    </source>
</evidence>
<sequence>MSASNILSMTLSLFLFFGNGFFTQAFSPEMQRYIEKHSFETGDNFQKCGNTIILMYHTFVEEGEPTAEQDSLYTTADKLAEDIDKLQQAGYHSISLWAYRMGLFDPEEKYFILTLDDGYETNYTIAYPVLVEKGVYADIFANTEMMGQAGHLTWDMCREMEASGRVHVYSHLNTHEKATSLSEGEQRYWLEISVSALERELGEKRIWGMSYPYGDYDRAVFDVYRNLGASFQLVQGQQFDDPELLVRINVPYSADMNDIIEEAVHN</sequence>
<name>A0A9D1IUV7_9CLOT</name>
<dbReference type="GO" id="GO:0005576">
    <property type="term" value="C:extracellular region"/>
    <property type="evidence" value="ECO:0007669"/>
    <property type="project" value="UniProtKB-SubCell"/>
</dbReference>
<dbReference type="InterPro" id="IPR002509">
    <property type="entry name" value="NODB_dom"/>
</dbReference>
<dbReference type="InterPro" id="IPR051398">
    <property type="entry name" value="Polysacch_Deacetylase"/>
</dbReference>
<keyword evidence="2" id="KW-0732">Signal</keyword>
<gene>
    <name evidence="4" type="ORF">IAB67_05840</name>
</gene>
<dbReference type="AlphaFoldDB" id="A0A9D1IUV7"/>
<evidence type="ECO:0000256" key="1">
    <source>
        <dbReference type="ARBA" id="ARBA00004613"/>
    </source>
</evidence>
<dbReference type="PANTHER" id="PTHR34216:SF3">
    <property type="entry name" value="POLY-BETA-1,6-N-ACETYL-D-GLUCOSAMINE N-DEACETYLASE"/>
    <property type="match status" value="1"/>
</dbReference>
<dbReference type="Gene3D" id="3.20.20.370">
    <property type="entry name" value="Glycoside hydrolase/deacetylase"/>
    <property type="match status" value="1"/>
</dbReference>
<dbReference type="EMBL" id="DVMR01000047">
    <property type="protein sequence ID" value="HIU43803.1"/>
    <property type="molecule type" value="Genomic_DNA"/>
</dbReference>
<dbReference type="InterPro" id="IPR011330">
    <property type="entry name" value="Glyco_hydro/deAcase_b/a-brl"/>
</dbReference>
<proteinExistence type="predicted"/>
<dbReference type="Pfam" id="PF01522">
    <property type="entry name" value="Polysacc_deac_1"/>
    <property type="match status" value="1"/>
</dbReference>
<dbReference type="Proteomes" id="UP000824073">
    <property type="component" value="Unassembled WGS sequence"/>
</dbReference>
<feature type="domain" description="NodB homology" evidence="3">
    <location>
        <begin position="109"/>
        <end position="266"/>
    </location>
</feature>
<dbReference type="PROSITE" id="PS51677">
    <property type="entry name" value="NODB"/>
    <property type="match status" value="1"/>
</dbReference>
<accession>A0A9D1IUV7</accession>